<evidence type="ECO:0000256" key="2">
    <source>
        <dbReference type="SAM" id="Phobius"/>
    </source>
</evidence>
<dbReference type="GO" id="GO:0003690">
    <property type="term" value="F:double-stranded DNA binding"/>
    <property type="evidence" value="ECO:0007669"/>
    <property type="project" value="TreeGrafter"/>
</dbReference>
<sequence>MAGSTKVFTALLERCQARNMIALVRLVVRQRTSVALAALVPQKEVLDETNAQMLPPGFLVYHLPFAGELTVDFCSHSFYLFFYLDFVFIFYFI</sequence>
<reference evidence="4 5" key="1">
    <citation type="submission" date="2019-05" db="EMBL/GenBank/DDBJ databases">
        <title>Another draft genome of Portunus trituberculatus and its Hox gene families provides insights of decapod evolution.</title>
        <authorList>
            <person name="Jeong J.-H."/>
            <person name="Song I."/>
            <person name="Kim S."/>
            <person name="Choi T."/>
            <person name="Kim D."/>
            <person name="Ryu S."/>
            <person name="Kim W."/>
        </authorList>
    </citation>
    <scope>NUCLEOTIDE SEQUENCE [LARGE SCALE GENOMIC DNA]</scope>
    <source>
        <tissue evidence="4">Muscle</tissue>
    </source>
</reference>
<dbReference type="InterPro" id="IPR006164">
    <property type="entry name" value="DNA_bd_Ku70/Ku80"/>
</dbReference>
<dbReference type="InterPro" id="IPR016194">
    <property type="entry name" value="SPOC-like_C_dom_sf"/>
</dbReference>
<feature type="transmembrane region" description="Helical" evidence="2">
    <location>
        <begin position="76"/>
        <end position="92"/>
    </location>
</feature>
<accession>A0A5B7ICL9</accession>
<comment type="caution">
    <text evidence="4">The sequence shown here is derived from an EMBL/GenBank/DDBJ whole genome shotgun (WGS) entry which is preliminary data.</text>
</comment>
<organism evidence="4 5">
    <name type="scientific">Portunus trituberculatus</name>
    <name type="common">Swimming crab</name>
    <name type="synonym">Neptunus trituberculatus</name>
    <dbReference type="NCBI Taxonomy" id="210409"/>
    <lineage>
        <taxon>Eukaryota</taxon>
        <taxon>Metazoa</taxon>
        <taxon>Ecdysozoa</taxon>
        <taxon>Arthropoda</taxon>
        <taxon>Crustacea</taxon>
        <taxon>Multicrustacea</taxon>
        <taxon>Malacostraca</taxon>
        <taxon>Eumalacostraca</taxon>
        <taxon>Eucarida</taxon>
        <taxon>Decapoda</taxon>
        <taxon>Pleocyemata</taxon>
        <taxon>Brachyura</taxon>
        <taxon>Eubrachyura</taxon>
        <taxon>Portunoidea</taxon>
        <taxon>Portunidae</taxon>
        <taxon>Portuninae</taxon>
        <taxon>Portunus</taxon>
    </lineage>
</organism>
<proteinExistence type="predicted"/>
<keyword evidence="2" id="KW-1133">Transmembrane helix</keyword>
<evidence type="ECO:0000313" key="5">
    <source>
        <dbReference type="Proteomes" id="UP000324222"/>
    </source>
</evidence>
<gene>
    <name evidence="4" type="primary">XRCC6</name>
    <name evidence="4" type="ORF">E2C01_074155</name>
</gene>
<dbReference type="Pfam" id="PF02735">
    <property type="entry name" value="Ku"/>
    <property type="match status" value="1"/>
</dbReference>
<protein>
    <submittedName>
        <fullName evidence="4">X-ray repair cross-complementing protein 5</fullName>
    </submittedName>
</protein>
<name>A0A5B7ICL9_PORTR</name>
<dbReference type="SUPFAM" id="SSF100939">
    <property type="entry name" value="SPOC domain-like"/>
    <property type="match status" value="1"/>
</dbReference>
<keyword evidence="5" id="KW-1185">Reference proteome</keyword>
<keyword evidence="2" id="KW-0812">Transmembrane</keyword>
<feature type="domain" description="Ku" evidence="3">
    <location>
        <begin position="3"/>
        <end position="69"/>
    </location>
</feature>
<dbReference type="Proteomes" id="UP000324222">
    <property type="component" value="Unassembled WGS sequence"/>
</dbReference>
<evidence type="ECO:0000313" key="4">
    <source>
        <dbReference type="EMBL" id="MPC79619.1"/>
    </source>
</evidence>
<dbReference type="GO" id="GO:0043564">
    <property type="term" value="C:Ku70:Ku80 complex"/>
    <property type="evidence" value="ECO:0007669"/>
    <property type="project" value="TreeGrafter"/>
</dbReference>
<keyword evidence="1" id="KW-0238">DNA-binding</keyword>
<evidence type="ECO:0000256" key="1">
    <source>
        <dbReference type="ARBA" id="ARBA00023125"/>
    </source>
</evidence>
<dbReference type="GO" id="GO:0006303">
    <property type="term" value="P:double-strand break repair via nonhomologous end joining"/>
    <property type="evidence" value="ECO:0007669"/>
    <property type="project" value="InterPro"/>
</dbReference>
<dbReference type="EMBL" id="VSRR010051607">
    <property type="protein sequence ID" value="MPC79619.1"/>
    <property type="molecule type" value="Genomic_DNA"/>
</dbReference>
<dbReference type="AlphaFoldDB" id="A0A5B7ICL9"/>
<dbReference type="GO" id="GO:0042162">
    <property type="term" value="F:telomeric DNA binding"/>
    <property type="evidence" value="ECO:0007669"/>
    <property type="project" value="TreeGrafter"/>
</dbReference>
<keyword evidence="2" id="KW-0472">Membrane</keyword>
<dbReference type="Gene3D" id="2.40.290.10">
    <property type="match status" value="1"/>
</dbReference>
<dbReference type="PANTHER" id="PTHR12604">
    <property type="entry name" value="KU AUTOANTIGEN DNA HELICASE"/>
    <property type="match status" value="1"/>
</dbReference>
<dbReference type="OrthoDB" id="3249161at2759"/>
<dbReference type="GO" id="GO:0000723">
    <property type="term" value="P:telomere maintenance"/>
    <property type="evidence" value="ECO:0007669"/>
    <property type="project" value="TreeGrafter"/>
</dbReference>
<evidence type="ECO:0000259" key="3">
    <source>
        <dbReference type="Pfam" id="PF02735"/>
    </source>
</evidence>
<dbReference type="PANTHER" id="PTHR12604:SF2">
    <property type="entry name" value="X-RAY REPAIR CROSS-COMPLEMENTING PROTEIN 6"/>
    <property type="match status" value="1"/>
</dbReference>